<dbReference type="GO" id="GO:0016879">
    <property type="term" value="F:ligase activity, forming carbon-nitrogen bonds"/>
    <property type="evidence" value="ECO:0007669"/>
    <property type="project" value="UniProtKB-UniRule"/>
</dbReference>
<feature type="binding site" evidence="3">
    <location>
        <position position="101"/>
    </location>
    <ligand>
        <name>ATP</name>
        <dbReference type="ChEBI" id="CHEBI:30616"/>
    </ligand>
</feature>
<accession>A0A1I5SAY7</accession>
<dbReference type="GO" id="GO:0000049">
    <property type="term" value="F:tRNA binding"/>
    <property type="evidence" value="ECO:0007669"/>
    <property type="project" value="UniProtKB-KW"/>
</dbReference>
<dbReference type="Gene3D" id="3.40.50.620">
    <property type="entry name" value="HUPs"/>
    <property type="match status" value="1"/>
</dbReference>
<evidence type="ECO:0000313" key="5">
    <source>
        <dbReference type="EMBL" id="SFP67885.1"/>
    </source>
</evidence>
<comment type="caution">
    <text evidence="3">Lacks conserved residue(s) required for the propagation of feature annotation.</text>
</comment>
<comment type="subcellular location">
    <subcellularLocation>
        <location evidence="3">Cytoplasm</location>
    </subcellularLocation>
</comment>
<comment type="similarity">
    <text evidence="3">Belongs to the TmcAL family.</text>
</comment>
<keyword evidence="3" id="KW-0820">tRNA-binding</keyword>
<keyword evidence="3" id="KW-0963">Cytoplasm</keyword>
<dbReference type="GO" id="GO:0006400">
    <property type="term" value="P:tRNA modification"/>
    <property type="evidence" value="ECO:0007669"/>
    <property type="project" value="UniProtKB-UniRule"/>
</dbReference>
<feature type="binding site" evidence="3">
    <location>
        <position position="185"/>
    </location>
    <ligand>
        <name>ATP</name>
        <dbReference type="ChEBI" id="CHEBI:30616"/>
    </ligand>
</feature>
<keyword evidence="5" id="KW-0808">Transferase</keyword>
<feature type="binding site" evidence="3">
    <location>
        <position position="160"/>
    </location>
    <ligand>
        <name>ATP</name>
        <dbReference type="ChEBI" id="CHEBI:30616"/>
    </ligand>
</feature>
<dbReference type="GO" id="GO:0016740">
    <property type="term" value="F:transferase activity"/>
    <property type="evidence" value="ECO:0007669"/>
    <property type="project" value="UniProtKB-KW"/>
</dbReference>
<reference evidence="4 7" key="2">
    <citation type="submission" date="2019-07" db="EMBL/GenBank/DDBJ databases">
        <title>Whole genome shotgun sequence of Halolactibacillus halophilus NBRC 100868.</title>
        <authorList>
            <person name="Hosoyama A."/>
            <person name="Uohara A."/>
            <person name="Ohji S."/>
            <person name="Ichikawa N."/>
        </authorList>
    </citation>
    <scope>NUCLEOTIDE SEQUENCE [LARGE SCALE GENOMIC DNA]</scope>
    <source>
        <strain evidence="4 7">NBRC 100868</strain>
    </source>
</reference>
<dbReference type="PANTHER" id="PTHR37825">
    <property type="entry name" value="TRNA(MET) CYTIDINE ACETATE LIGASE"/>
    <property type="match status" value="1"/>
</dbReference>
<reference evidence="5 6" key="1">
    <citation type="submission" date="2016-10" db="EMBL/GenBank/DDBJ databases">
        <authorList>
            <person name="de Groot N.N."/>
        </authorList>
    </citation>
    <scope>NUCLEOTIDE SEQUENCE [LARGE SCALE GENOMIC DNA]</scope>
    <source>
        <strain evidence="5 6">DSM 17073</strain>
    </source>
</reference>
<dbReference type="Proteomes" id="UP000321547">
    <property type="component" value="Unassembled WGS sequence"/>
</dbReference>
<gene>
    <name evidence="3" type="primary">tmcAL</name>
    <name evidence="4" type="synonym">ylbM</name>
    <name evidence="4" type="ORF">HHA03_21970</name>
    <name evidence="5" type="ORF">SAMN05421839_14119</name>
</gene>
<name>A0A1I5SAY7_9BACI</name>
<comment type="function">
    <text evidence="3">Catalyzes the formation of N(4)-acetylcytidine (ac(4)C) at the wobble position of elongator tRNA(Met), using acetate and ATP as substrates. First activates an acetate ion to form acetyladenylate (Ac-AMP) and then transfers the acetyl group to tRNA to form ac(4)C34.</text>
</comment>
<dbReference type="EMBL" id="BJWI01000050">
    <property type="protein sequence ID" value="GEM02665.1"/>
    <property type="molecule type" value="Genomic_DNA"/>
</dbReference>
<comment type="catalytic activity">
    <reaction evidence="3">
        <text>cytidine(34) in elongator tRNA(Met) + acetate + ATP = N(4)-acetylcytidine(34) in elongator tRNA(Met) + AMP + diphosphate</text>
        <dbReference type="Rhea" id="RHEA:58144"/>
        <dbReference type="Rhea" id="RHEA-COMP:10693"/>
        <dbReference type="Rhea" id="RHEA-COMP:10694"/>
        <dbReference type="ChEBI" id="CHEBI:30089"/>
        <dbReference type="ChEBI" id="CHEBI:30616"/>
        <dbReference type="ChEBI" id="CHEBI:33019"/>
        <dbReference type="ChEBI" id="CHEBI:74900"/>
        <dbReference type="ChEBI" id="CHEBI:82748"/>
        <dbReference type="ChEBI" id="CHEBI:456215"/>
    </reaction>
</comment>
<evidence type="ECO:0000256" key="2">
    <source>
        <dbReference type="ARBA" id="ARBA00022694"/>
    </source>
</evidence>
<dbReference type="EMBL" id="FOXC01000041">
    <property type="protein sequence ID" value="SFP67885.1"/>
    <property type="molecule type" value="Genomic_DNA"/>
</dbReference>
<keyword evidence="2 3" id="KW-0819">tRNA processing</keyword>
<feature type="binding site" evidence="3">
    <location>
        <begin position="7"/>
        <end position="20"/>
    </location>
    <ligand>
        <name>ATP</name>
        <dbReference type="ChEBI" id="CHEBI:30616"/>
    </ligand>
</feature>
<proteinExistence type="inferred from homology"/>
<dbReference type="HAMAP" id="MF_01539">
    <property type="entry name" value="TmcAL"/>
    <property type="match status" value="1"/>
</dbReference>
<dbReference type="InterPro" id="IPR014729">
    <property type="entry name" value="Rossmann-like_a/b/a_fold"/>
</dbReference>
<dbReference type="InterPro" id="IPR008513">
    <property type="entry name" value="tRNA(Met)_cyd_acetate_ligase"/>
</dbReference>
<evidence type="ECO:0000256" key="1">
    <source>
        <dbReference type="ARBA" id="ARBA00022598"/>
    </source>
</evidence>
<keyword evidence="7" id="KW-1185">Reference proteome</keyword>
<protein>
    <recommendedName>
        <fullName evidence="3">tRNA(Met) cytidine acetate ligase</fullName>
        <ecNumber evidence="3">6.3.4.-</ecNumber>
    </recommendedName>
</protein>
<sequence>MHVLGLIVEYNPFHNGHLYHIEQARKKSNADVVITIMSGQFLQRGEPAIIDKFTRSKMAVLHGSDLVIELPTIYAIQHRDLFCFSAVSILNALGVDTIIFGSESGDIIPFLELVASEHDQKEKLDQIIQGELREGKSYPKAYSNALKELGILAMEDHLPNNSLGIGYVRAVSEINPNIKIDTIKRQQTDYHTTNLSSPIASATSIRQAIKQAGLRSSLAEIQTTMPDKAYQLLEDHEDVFHDLNDYYPFIQHKLLTTAPIALKQIHGMVEGIEHRLITAAKKASTVTSFIDSVKTKRYTATRIQRLLIHLLLNLDRDTVNRAINLLPHLPMVRSLAQSTKGEQYLNIIKKERPITVLTKVTRDLPEYLDIDIRASQVYHLFNQQKIKREFLPPYRQKGTRD</sequence>
<evidence type="ECO:0000313" key="6">
    <source>
        <dbReference type="Proteomes" id="UP000242243"/>
    </source>
</evidence>
<dbReference type="Pfam" id="PF05636">
    <property type="entry name" value="HIGH_NTase1"/>
    <property type="match status" value="1"/>
</dbReference>
<dbReference type="NCBIfam" id="NF010191">
    <property type="entry name" value="PRK13670.1"/>
    <property type="match status" value="1"/>
</dbReference>
<keyword evidence="1 3" id="KW-0436">Ligase</keyword>
<dbReference type="PANTHER" id="PTHR37825:SF1">
    <property type="entry name" value="TRNA(MET) CYTIDINE ACETATE LIGASE"/>
    <property type="match status" value="1"/>
</dbReference>
<dbReference type="SUPFAM" id="SSF52374">
    <property type="entry name" value="Nucleotidylyl transferase"/>
    <property type="match status" value="1"/>
</dbReference>
<dbReference type="EC" id="6.3.4.-" evidence="3"/>
<keyword evidence="3" id="KW-0067">ATP-binding</keyword>
<keyword evidence="3" id="KW-0694">RNA-binding</keyword>
<dbReference type="Proteomes" id="UP000242243">
    <property type="component" value="Unassembled WGS sequence"/>
</dbReference>
<evidence type="ECO:0000313" key="4">
    <source>
        <dbReference type="EMBL" id="GEM02665.1"/>
    </source>
</evidence>
<keyword evidence="3" id="KW-0547">Nucleotide-binding</keyword>
<organism evidence="5 6">
    <name type="scientific">Halolactibacillus halophilus</name>
    <dbReference type="NCBI Taxonomy" id="306540"/>
    <lineage>
        <taxon>Bacteria</taxon>
        <taxon>Bacillati</taxon>
        <taxon>Bacillota</taxon>
        <taxon>Bacilli</taxon>
        <taxon>Bacillales</taxon>
        <taxon>Bacillaceae</taxon>
        <taxon>Halolactibacillus</taxon>
    </lineage>
</organism>
<dbReference type="STRING" id="306540.SAMN05421839_14119"/>
<dbReference type="RefSeq" id="WP_089833506.1">
    <property type="nucleotide sequence ID" value="NZ_BJWI01000050.1"/>
</dbReference>
<dbReference type="GO" id="GO:0005524">
    <property type="term" value="F:ATP binding"/>
    <property type="evidence" value="ECO:0007669"/>
    <property type="project" value="UniProtKB-KW"/>
</dbReference>
<dbReference type="OrthoDB" id="9769796at2"/>
<dbReference type="GO" id="GO:0005737">
    <property type="term" value="C:cytoplasm"/>
    <property type="evidence" value="ECO:0007669"/>
    <property type="project" value="UniProtKB-SubCell"/>
</dbReference>
<evidence type="ECO:0000313" key="7">
    <source>
        <dbReference type="Proteomes" id="UP000321547"/>
    </source>
</evidence>
<evidence type="ECO:0000256" key="3">
    <source>
        <dbReference type="HAMAP-Rule" id="MF_01539"/>
    </source>
</evidence>
<dbReference type="AlphaFoldDB" id="A0A1I5SAY7"/>